<dbReference type="Pfam" id="PF00111">
    <property type="entry name" value="Fer2"/>
    <property type="match status" value="1"/>
</dbReference>
<organism evidence="3">
    <name type="scientific">Salinicola endophyticus</name>
    <dbReference type="NCBI Taxonomy" id="1949083"/>
    <lineage>
        <taxon>Bacteria</taxon>
        <taxon>Pseudomonadati</taxon>
        <taxon>Pseudomonadota</taxon>
        <taxon>Gammaproteobacteria</taxon>
        <taxon>Oceanospirillales</taxon>
        <taxon>Halomonadaceae</taxon>
        <taxon>Salinicola</taxon>
    </lineage>
</organism>
<dbReference type="Gene3D" id="2.40.30.10">
    <property type="entry name" value="Translation factors"/>
    <property type="match status" value="1"/>
</dbReference>
<dbReference type="InterPro" id="IPR036010">
    <property type="entry name" value="2Fe-2S_ferredoxin-like_sf"/>
</dbReference>
<dbReference type="PANTHER" id="PTHR47354">
    <property type="entry name" value="NADH OXIDOREDUCTASE HCR"/>
    <property type="match status" value="1"/>
</dbReference>
<dbReference type="SUPFAM" id="SSF63380">
    <property type="entry name" value="Riboflavin synthase domain-like"/>
    <property type="match status" value="1"/>
</dbReference>
<dbReference type="InterPro" id="IPR017938">
    <property type="entry name" value="Riboflavin_synthase-like_b-brl"/>
</dbReference>
<dbReference type="GO" id="GO:0016491">
    <property type="term" value="F:oxidoreductase activity"/>
    <property type="evidence" value="ECO:0007669"/>
    <property type="project" value="UniProtKB-KW"/>
</dbReference>
<evidence type="ECO:0000259" key="1">
    <source>
        <dbReference type="PROSITE" id="PS51085"/>
    </source>
</evidence>
<dbReference type="InterPro" id="IPR008333">
    <property type="entry name" value="Cbr1-like_FAD-bd_dom"/>
</dbReference>
<sequence length="336" mass="36510">MNPRSLPSVHTPPRWAPATLARSHDLGSDVRLFEVRPDSGATAPYTPGSHLPLQLDFSGHPQTRHYSLLEEAGDAGVYRFAVKRLAHSRGGSEHLWQLAPGDPLTIAAPANHFPLSFASPEYLLIAGGIGITPLYGMALALQRAGKRLRLIYVSRDSAREHFATALSELGAALEVYSDSASAAPAIARAVTALDPAGEAYLCGPAGLRRQVRALWEAEARPPWALRYETFANGGERPEETFEVSVRNLGISFEVPPHRSLLESLLDHDIEALYDCQRGECGLCAVDVVSHEGSIDHRDVYFSARQHAADDKLCTCVSRIAGHGRVVIDTSRQGIRD</sequence>
<reference evidence="3" key="1">
    <citation type="submission" date="2024-06" db="EMBL/GenBank/DDBJ databases">
        <title>Complete genome of Salinicola endophyticus HNIBRBA4755.</title>
        <authorList>
            <person name="Shin S.Y."/>
            <person name="Kang H."/>
            <person name="Song J."/>
        </authorList>
    </citation>
    <scope>NUCLEOTIDE SEQUENCE</scope>
    <source>
        <strain evidence="3">HNIBRBA4755</strain>
    </source>
</reference>
<dbReference type="PROSITE" id="PS51384">
    <property type="entry name" value="FAD_FR"/>
    <property type="match status" value="1"/>
</dbReference>
<dbReference type="PANTHER" id="PTHR47354:SF2">
    <property type="entry name" value="BLR2392 PROTEIN"/>
    <property type="match status" value="1"/>
</dbReference>
<dbReference type="EC" id="1.-.-.-" evidence="3"/>
<feature type="domain" description="2Fe-2S ferredoxin-type" evidence="1">
    <location>
        <begin position="241"/>
        <end position="333"/>
    </location>
</feature>
<dbReference type="Pfam" id="PF00970">
    <property type="entry name" value="FAD_binding_6"/>
    <property type="match status" value="1"/>
</dbReference>
<dbReference type="RefSeq" id="WP_353981244.1">
    <property type="nucleotide sequence ID" value="NZ_CP159578.1"/>
</dbReference>
<accession>A0AB74UCX9</accession>
<dbReference type="CDD" id="cd00207">
    <property type="entry name" value="fer2"/>
    <property type="match status" value="1"/>
</dbReference>
<dbReference type="SUPFAM" id="SSF52343">
    <property type="entry name" value="Ferredoxin reductase-like, C-terminal NADP-linked domain"/>
    <property type="match status" value="1"/>
</dbReference>
<name>A0AB74UCX9_9GAMM</name>
<dbReference type="InterPro" id="IPR039261">
    <property type="entry name" value="FNR_nucleotide-bd"/>
</dbReference>
<dbReference type="InterPro" id="IPR001041">
    <property type="entry name" value="2Fe-2S_ferredoxin-type"/>
</dbReference>
<dbReference type="PRINTS" id="PR00409">
    <property type="entry name" value="PHDIOXRDTASE"/>
</dbReference>
<dbReference type="Gene3D" id="3.10.20.30">
    <property type="match status" value="1"/>
</dbReference>
<evidence type="ECO:0000259" key="2">
    <source>
        <dbReference type="PROSITE" id="PS51384"/>
    </source>
</evidence>
<dbReference type="InterPro" id="IPR012675">
    <property type="entry name" value="Beta-grasp_dom_sf"/>
</dbReference>
<dbReference type="EMBL" id="CP159578">
    <property type="protein sequence ID" value="XCJ80428.1"/>
    <property type="molecule type" value="Genomic_DNA"/>
</dbReference>
<dbReference type="InterPro" id="IPR050415">
    <property type="entry name" value="MRET"/>
</dbReference>
<proteinExistence type="predicted"/>
<dbReference type="InterPro" id="IPR006058">
    <property type="entry name" value="2Fe2S_fd_BS"/>
</dbReference>
<dbReference type="Gene3D" id="3.40.50.80">
    <property type="entry name" value="Nucleotide-binding domain of ferredoxin-NADP reductase (FNR) module"/>
    <property type="match status" value="1"/>
</dbReference>
<dbReference type="PROSITE" id="PS51085">
    <property type="entry name" value="2FE2S_FER_2"/>
    <property type="match status" value="1"/>
</dbReference>
<keyword evidence="3" id="KW-0560">Oxidoreductase</keyword>
<dbReference type="SUPFAM" id="SSF54292">
    <property type="entry name" value="2Fe-2S ferredoxin-like"/>
    <property type="match status" value="1"/>
</dbReference>
<dbReference type="GO" id="GO:0051537">
    <property type="term" value="F:2 iron, 2 sulfur cluster binding"/>
    <property type="evidence" value="ECO:0007669"/>
    <property type="project" value="InterPro"/>
</dbReference>
<dbReference type="CDD" id="cd06185">
    <property type="entry name" value="PDR_like"/>
    <property type="match status" value="1"/>
</dbReference>
<dbReference type="AlphaFoldDB" id="A0AB74UCX9"/>
<protein>
    <submittedName>
        <fullName evidence="3">PDR/VanB family oxidoreductase</fullName>
        <ecNumber evidence="3">1.-.-.-</ecNumber>
    </submittedName>
</protein>
<dbReference type="PROSITE" id="PS00197">
    <property type="entry name" value="2FE2S_FER_1"/>
    <property type="match status" value="1"/>
</dbReference>
<dbReference type="InterPro" id="IPR017927">
    <property type="entry name" value="FAD-bd_FR_type"/>
</dbReference>
<gene>
    <name evidence="3" type="ORF">ABV408_04465</name>
</gene>
<feature type="domain" description="FAD-binding FR-type" evidence="2">
    <location>
        <begin position="13"/>
        <end position="116"/>
    </location>
</feature>
<evidence type="ECO:0000313" key="3">
    <source>
        <dbReference type="EMBL" id="XCJ80428.1"/>
    </source>
</evidence>